<dbReference type="InterPro" id="IPR012340">
    <property type="entry name" value="NA-bd_OB-fold"/>
</dbReference>
<dbReference type="GO" id="GO:0003697">
    <property type="term" value="F:single-stranded DNA binding"/>
    <property type="evidence" value="ECO:0007669"/>
    <property type="project" value="InterPro"/>
</dbReference>
<evidence type="ECO:0000313" key="5">
    <source>
        <dbReference type="Proteomes" id="UP000429958"/>
    </source>
</evidence>
<evidence type="ECO:0000313" key="4">
    <source>
        <dbReference type="EMBL" id="MSS38063.1"/>
    </source>
</evidence>
<proteinExistence type="predicted"/>
<dbReference type="Proteomes" id="UP000429958">
    <property type="component" value="Unassembled WGS sequence"/>
</dbReference>
<protein>
    <submittedName>
        <fullName evidence="4">Single-stranded DNA-binding protein</fullName>
    </submittedName>
</protein>
<feature type="compositionally biased region" description="Acidic residues" evidence="3">
    <location>
        <begin position="289"/>
        <end position="306"/>
    </location>
</feature>
<dbReference type="EMBL" id="VUMD01000017">
    <property type="protein sequence ID" value="MSS38063.1"/>
    <property type="molecule type" value="Genomic_DNA"/>
</dbReference>
<gene>
    <name evidence="4" type="ORF">FYJ39_16350</name>
</gene>
<name>A0A7X2TEB2_9CLOT</name>
<sequence>MARHNEVTLYGRVIQAPKLLYNSTDETNASRTLVRVIGAISVMRGIRDFGAVDKRIRIDVPVVLSQNKKIMKLMQAWEEGDMVLIRGTLATVNVTKPHCCPHCQQIEQIKTTLAFINPIFMKTEYKGLSPEEGNQDMRRNAEISNRITVIGKACTAPEMFVTDKGQKITNYQLDIMRKYRIKEDDDENKHDFPFVKSYGFVADNDYRAIQEEGMVFVDGAIQTREYTRTHICPFCEKEYTYRDSATEIVPYSTEYLTGCKTMEEIEEEKRLEEIAAGQAARAQLFGDDTPLDDTEAMDEAADPDEV</sequence>
<evidence type="ECO:0000256" key="3">
    <source>
        <dbReference type="SAM" id="MobiDB-lite"/>
    </source>
</evidence>
<organism evidence="4 5">
    <name type="scientific">Clostridium porci</name>
    <dbReference type="NCBI Taxonomy" id="2605778"/>
    <lineage>
        <taxon>Bacteria</taxon>
        <taxon>Bacillati</taxon>
        <taxon>Bacillota</taxon>
        <taxon>Clostridia</taxon>
        <taxon>Eubacteriales</taxon>
        <taxon>Clostridiaceae</taxon>
        <taxon>Clostridium</taxon>
    </lineage>
</organism>
<comment type="caution">
    <text evidence="4">The sequence shown here is derived from an EMBL/GenBank/DDBJ whole genome shotgun (WGS) entry which is preliminary data.</text>
</comment>
<dbReference type="RefSeq" id="WP_154473509.1">
    <property type="nucleotide sequence ID" value="NZ_VUMD01000017.1"/>
</dbReference>
<accession>A0A7X2TEB2</accession>
<evidence type="ECO:0000256" key="1">
    <source>
        <dbReference type="ARBA" id="ARBA00023125"/>
    </source>
</evidence>
<dbReference type="AlphaFoldDB" id="A0A7X2TEB2"/>
<feature type="region of interest" description="Disordered" evidence="3">
    <location>
        <begin position="284"/>
        <end position="306"/>
    </location>
</feature>
<dbReference type="Pfam" id="PF00436">
    <property type="entry name" value="SSB"/>
    <property type="match status" value="1"/>
</dbReference>
<dbReference type="PROSITE" id="PS50935">
    <property type="entry name" value="SSB"/>
    <property type="match status" value="2"/>
</dbReference>
<dbReference type="Gene3D" id="2.40.50.140">
    <property type="entry name" value="Nucleic acid-binding proteins"/>
    <property type="match status" value="1"/>
</dbReference>
<evidence type="ECO:0000256" key="2">
    <source>
        <dbReference type="PROSITE-ProRule" id="PRU00252"/>
    </source>
</evidence>
<keyword evidence="1 2" id="KW-0238">DNA-binding</keyword>
<reference evidence="4 5" key="1">
    <citation type="submission" date="2019-08" db="EMBL/GenBank/DDBJ databases">
        <title>In-depth cultivation of the pig gut microbiome towards novel bacterial diversity and tailored functional studies.</title>
        <authorList>
            <person name="Wylensek D."/>
            <person name="Hitch T.C.A."/>
            <person name="Clavel T."/>
        </authorList>
    </citation>
    <scope>NUCLEOTIDE SEQUENCE [LARGE SCALE GENOMIC DNA]</scope>
    <source>
        <strain evidence="4 5">WCA-389-WT-23D1</strain>
    </source>
</reference>
<keyword evidence="5" id="KW-1185">Reference proteome</keyword>
<dbReference type="SUPFAM" id="SSF50249">
    <property type="entry name" value="Nucleic acid-binding proteins"/>
    <property type="match status" value="1"/>
</dbReference>
<dbReference type="InterPro" id="IPR000424">
    <property type="entry name" value="Primosome_PriB/ssb"/>
</dbReference>